<protein>
    <submittedName>
        <fullName evidence="12">Phospho-sugar mutase</fullName>
    </submittedName>
</protein>
<dbReference type="InterPro" id="IPR016055">
    <property type="entry name" value="A-D-PHexomutase_a/b/a-I/II/III"/>
</dbReference>
<dbReference type="InterPro" id="IPR005845">
    <property type="entry name" value="A-D-PHexomutase_a/b/a-II"/>
</dbReference>
<feature type="domain" description="Alpha-D-phosphohexomutase alpha/beta/alpha" evidence="11">
    <location>
        <begin position="321"/>
        <end position="444"/>
    </location>
</feature>
<evidence type="ECO:0000256" key="2">
    <source>
        <dbReference type="ARBA" id="ARBA00010231"/>
    </source>
</evidence>
<evidence type="ECO:0000256" key="3">
    <source>
        <dbReference type="ARBA" id="ARBA00022553"/>
    </source>
</evidence>
<organism evidence="12 13">
    <name type="scientific">Candidatus Coprenecus stercoravium</name>
    <dbReference type="NCBI Taxonomy" id="2840735"/>
    <lineage>
        <taxon>Bacteria</taxon>
        <taxon>Pseudomonadati</taxon>
        <taxon>Bacteroidota</taxon>
        <taxon>Bacteroidia</taxon>
        <taxon>Bacteroidales</taxon>
        <taxon>Rikenellaceae</taxon>
        <taxon>Rikenellaceae incertae sedis</taxon>
        <taxon>Candidatus Coprenecus</taxon>
    </lineage>
</organism>
<keyword evidence="5 7" id="KW-0460">Magnesium</keyword>
<proteinExistence type="inferred from homology"/>
<comment type="similarity">
    <text evidence="2 7">Belongs to the phosphohexose mutase family.</text>
</comment>
<feature type="domain" description="Alpha-D-phosphohexomutase alpha/beta/alpha" evidence="9">
    <location>
        <begin position="43"/>
        <end position="180"/>
    </location>
</feature>
<reference evidence="12" key="2">
    <citation type="submission" date="2021-04" db="EMBL/GenBank/DDBJ databases">
        <authorList>
            <person name="Gilroy R."/>
        </authorList>
    </citation>
    <scope>NUCLEOTIDE SEQUENCE</scope>
    <source>
        <strain evidence="12">Gambia16-554</strain>
    </source>
</reference>
<dbReference type="InterPro" id="IPR005846">
    <property type="entry name" value="A-D-PHexomutase_a/b/a-III"/>
</dbReference>
<gene>
    <name evidence="12" type="ORF">IAC04_02100</name>
</gene>
<evidence type="ECO:0000313" key="13">
    <source>
        <dbReference type="Proteomes" id="UP000824115"/>
    </source>
</evidence>
<accession>A0A9D2K8X5</accession>
<dbReference type="Pfam" id="PF02878">
    <property type="entry name" value="PGM_PMM_I"/>
    <property type="match status" value="1"/>
</dbReference>
<dbReference type="InterPro" id="IPR005843">
    <property type="entry name" value="A-D-PHexomutase_C"/>
</dbReference>
<dbReference type="GO" id="GO:0005975">
    <property type="term" value="P:carbohydrate metabolic process"/>
    <property type="evidence" value="ECO:0007669"/>
    <property type="project" value="InterPro"/>
</dbReference>
<dbReference type="Proteomes" id="UP000824115">
    <property type="component" value="Unassembled WGS sequence"/>
</dbReference>
<dbReference type="PANTHER" id="PTHR45745:SF1">
    <property type="entry name" value="PHOSPHOGLUCOMUTASE 2B-RELATED"/>
    <property type="match status" value="1"/>
</dbReference>
<evidence type="ECO:0000256" key="6">
    <source>
        <dbReference type="ARBA" id="ARBA00023235"/>
    </source>
</evidence>
<feature type="domain" description="Alpha-D-phosphohexomutase C-terminal" evidence="8">
    <location>
        <begin position="502"/>
        <end position="537"/>
    </location>
</feature>
<evidence type="ECO:0000256" key="4">
    <source>
        <dbReference type="ARBA" id="ARBA00022723"/>
    </source>
</evidence>
<evidence type="ECO:0000259" key="11">
    <source>
        <dbReference type="Pfam" id="PF02880"/>
    </source>
</evidence>
<dbReference type="InterPro" id="IPR005841">
    <property type="entry name" value="Alpha-D-phosphohexomutase_SF"/>
</dbReference>
<dbReference type="Gene3D" id="3.30.310.50">
    <property type="entry name" value="Alpha-D-phosphohexomutase, C-terminal domain"/>
    <property type="match status" value="1"/>
</dbReference>
<dbReference type="EMBL" id="DXAW01000041">
    <property type="protein sequence ID" value="HIZ85264.1"/>
    <property type="molecule type" value="Genomic_DNA"/>
</dbReference>
<dbReference type="PRINTS" id="PR00509">
    <property type="entry name" value="PGMPMM"/>
</dbReference>
<dbReference type="SUPFAM" id="SSF55957">
    <property type="entry name" value="Phosphoglucomutase, C-terminal domain"/>
    <property type="match status" value="1"/>
</dbReference>
<evidence type="ECO:0000256" key="7">
    <source>
        <dbReference type="RuleBase" id="RU004326"/>
    </source>
</evidence>
<comment type="caution">
    <text evidence="12">The sequence shown here is derived from an EMBL/GenBank/DDBJ whole genome shotgun (WGS) entry which is preliminary data.</text>
</comment>
<comment type="cofactor">
    <cofactor evidence="1">
        <name>Mg(2+)</name>
        <dbReference type="ChEBI" id="CHEBI:18420"/>
    </cofactor>
</comment>
<keyword evidence="3" id="KW-0597">Phosphoprotein</keyword>
<dbReference type="Pfam" id="PF02879">
    <property type="entry name" value="PGM_PMM_II"/>
    <property type="match status" value="1"/>
</dbReference>
<dbReference type="GO" id="GO:0000287">
    <property type="term" value="F:magnesium ion binding"/>
    <property type="evidence" value="ECO:0007669"/>
    <property type="project" value="InterPro"/>
</dbReference>
<evidence type="ECO:0000256" key="5">
    <source>
        <dbReference type="ARBA" id="ARBA00022842"/>
    </source>
</evidence>
<dbReference type="PROSITE" id="PS00710">
    <property type="entry name" value="PGM_PMM"/>
    <property type="match status" value="1"/>
</dbReference>
<evidence type="ECO:0000259" key="9">
    <source>
        <dbReference type="Pfam" id="PF02878"/>
    </source>
</evidence>
<dbReference type="Pfam" id="PF02880">
    <property type="entry name" value="PGM_PMM_III"/>
    <property type="match status" value="1"/>
</dbReference>
<feature type="domain" description="Alpha-D-phosphohexomutase alpha/beta/alpha" evidence="10">
    <location>
        <begin position="206"/>
        <end position="313"/>
    </location>
</feature>
<evidence type="ECO:0000259" key="8">
    <source>
        <dbReference type="Pfam" id="PF00408"/>
    </source>
</evidence>
<name>A0A9D2K8X5_9BACT</name>
<dbReference type="InterPro" id="IPR036900">
    <property type="entry name" value="A-D-PHexomutase_C_sf"/>
</dbReference>
<evidence type="ECO:0000259" key="10">
    <source>
        <dbReference type="Pfam" id="PF02879"/>
    </source>
</evidence>
<dbReference type="Gene3D" id="3.40.120.10">
    <property type="entry name" value="Alpha-D-Glucose-1,6-Bisphosphate, subunit A, domain 3"/>
    <property type="match status" value="3"/>
</dbReference>
<keyword evidence="6" id="KW-0413">Isomerase</keyword>
<keyword evidence="4 7" id="KW-0479">Metal-binding</keyword>
<dbReference type="InterPro" id="IPR016066">
    <property type="entry name" value="A-D-PHexomutase_CS"/>
</dbReference>
<evidence type="ECO:0000313" key="12">
    <source>
        <dbReference type="EMBL" id="HIZ85264.1"/>
    </source>
</evidence>
<dbReference type="AlphaFoldDB" id="A0A9D2K8X5"/>
<dbReference type="GO" id="GO:0006166">
    <property type="term" value="P:purine ribonucleoside salvage"/>
    <property type="evidence" value="ECO:0007669"/>
    <property type="project" value="TreeGrafter"/>
</dbReference>
<evidence type="ECO:0000256" key="1">
    <source>
        <dbReference type="ARBA" id="ARBA00001946"/>
    </source>
</evidence>
<dbReference type="CDD" id="cd05799">
    <property type="entry name" value="PGM2"/>
    <property type="match status" value="1"/>
</dbReference>
<dbReference type="InterPro" id="IPR005844">
    <property type="entry name" value="A-D-PHexomutase_a/b/a-I"/>
</dbReference>
<dbReference type="Pfam" id="PF00408">
    <property type="entry name" value="PGM_PMM_IV"/>
    <property type="match status" value="1"/>
</dbReference>
<dbReference type="PANTHER" id="PTHR45745">
    <property type="entry name" value="PHOSPHOMANNOMUTASE 45A"/>
    <property type="match status" value="1"/>
</dbReference>
<sequence length="551" mass="61568">MNYRETAMRWTGPAYDAETREKVKALLNGDEKELEDAFYRNLEFGTGGLRGIMGVGTNRMNKYTVGMATQGFANYIAKAFPGEDVRVAVSFDSRNNSREFARITAEVFANNGFQVYLFDDIRPTPELSFAIRHYHCHAGVMVTASHNPKEYNGYKAYWQDGAQLTAPHDTAVIEEVNKISDPSMVRFGQDNAANIKMIGEETDNVYLDSVLSLMLSPESIARHRDIRLVYTPLHGTGVRLVPMALRRIGFTEIYPVAEQMVSDGNFPTVVSPNPEEHSALKMAVELARKKDADIVLATDPDADRVGVAVRDDKGEMVLLTGNQTASLLTYYILTRWQELGKLNKDTYCVKTIVTTELLKAIAGRFGVQMYDVLTGFKYIAQIVRENEGRRTFVCGGEESYGFNVGEFVRDKDAVITCSFVAECAAWAADQGLTLYGLLNRIYDEFGIYREKLVSLTKKGVDGTQQIAAMMRSYRENPPARLGESPVVKVIDYLEPEKTGLPKSNVLRFFAEDGSVVTVRPSGTEPKIKFYFGAKGDNADRTVELLVRQFSE</sequence>
<reference evidence="12" key="1">
    <citation type="journal article" date="2021" name="PeerJ">
        <title>Extensive microbial diversity within the chicken gut microbiome revealed by metagenomics and culture.</title>
        <authorList>
            <person name="Gilroy R."/>
            <person name="Ravi A."/>
            <person name="Getino M."/>
            <person name="Pursley I."/>
            <person name="Horton D.L."/>
            <person name="Alikhan N.F."/>
            <person name="Baker D."/>
            <person name="Gharbi K."/>
            <person name="Hall N."/>
            <person name="Watson M."/>
            <person name="Adriaenssens E.M."/>
            <person name="Foster-Nyarko E."/>
            <person name="Jarju S."/>
            <person name="Secka A."/>
            <person name="Antonio M."/>
            <person name="Oren A."/>
            <person name="Chaudhuri R.R."/>
            <person name="La Ragione R."/>
            <person name="Hildebrand F."/>
            <person name="Pallen M.J."/>
        </authorList>
    </citation>
    <scope>NUCLEOTIDE SEQUENCE</scope>
    <source>
        <strain evidence="12">Gambia16-554</strain>
    </source>
</reference>
<dbReference type="GO" id="GO:0008973">
    <property type="term" value="F:phosphopentomutase activity"/>
    <property type="evidence" value="ECO:0007669"/>
    <property type="project" value="TreeGrafter"/>
</dbReference>
<dbReference type="SUPFAM" id="SSF53738">
    <property type="entry name" value="Phosphoglucomutase, first 3 domains"/>
    <property type="match status" value="3"/>
</dbReference>